<keyword evidence="4" id="KW-1185">Reference proteome</keyword>
<evidence type="ECO:0000313" key="4">
    <source>
        <dbReference type="Proteomes" id="UP000292447"/>
    </source>
</evidence>
<dbReference type="Gene3D" id="1.25.40.10">
    <property type="entry name" value="Tetratricopeptide repeat domain"/>
    <property type="match status" value="2"/>
</dbReference>
<keyword evidence="1" id="KW-0677">Repeat</keyword>
<evidence type="ECO:0000256" key="2">
    <source>
        <dbReference type="SAM" id="MobiDB-lite"/>
    </source>
</evidence>
<name>A0A4P6XVL3_9ASCO</name>
<dbReference type="PANTHER" id="PTHR46430:SF1">
    <property type="entry name" value="CHITIN SYNTHASE REGULATOR SKT5-RELATED"/>
    <property type="match status" value="1"/>
</dbReference>
<evidence type="ECO:0000313" key="3">
    <source>
        <dbReference type="EMBL" id="QBM90288.1"/>
    </source>
</evidence>
<dbReference type="SUPFAM" id="SSF81901">
    <property type="entry name" value="HCP-like"/>
    <property type="match status" value="1"/>
</dbReference>
<proteinExistence type="predicted"/>
<feature type="region of interest" description="Disordered" evidence="2">
    <location>
        <begin position="588"/>
        <end position="609"/>
    </location>
</feature>
<dbReference type="InterPro" id="IPR011990">
    <property type="entry name" value="TPR-like_helical_dom_sf"/>
</dbReference>
<dbReference type="SMART" id="SM00671">
    <property type="entry name" value="SEL1"/>
    <property type="match status" value="7"/>
</dbReference>
<sequence length="609" mass="67465">MAVHPYRQKSAQPTPYPVSELEQFALSSGEFADPSTPLDSLTQLNRPADPAMLASPRFNVTSENSYTSDIPDITEQLSRQKLYPDDLSALLLQVGLGQDSNLDQNDQTDQQNYLTPDQNLLIHHPQAVTANHRHQESRSLSLGLYQVPLPLYGHQRSVSLTLSVNAQNDFNQSLIYHHLGNNGQSLIPRMKTLEMYRKNARKLNDPAVLYQYALHMLQTALNIDSSSSSSAFSEALRPTTSQASPPLKRAEFKRTHLRSASSVALEPGTLSSLDADMRASLLKEAQFYLRKLSDKGYLEAEYLLGDCLASGVFGKPDHKEAFNLFLAAAKHGHRECAFRTAHCYEEGLGTGRDARKGVEFLKTAALKNHPAAMYKLGIYLFYGRMGINDAPVNKKLGIKWLERALEVATELTSAAPYELGKLYQTGYSDILIKDEKYALTLFTQAAALGNIEASAIMGRHYETGDIVPKNDHLSIHFYSKAAMGGHALSMVALCAWYMVGSEPDLPYSPPEAFSWAMRAAKCDHSKAQFVVANFLDKGIGCDANPTEAQEWYIKAAENGESKALLRINDSKKVAAITKVLKKTKKYVPPTTDDKTAQEQEAHDKDCVIM</sequence>
<feature type="compositionally biased region" description="Basic and acidic residues" evidence="2">
    <location>
        <begin position="591"/>
        <end position="609"/>
    </location>
</feature>
<reference evidence="4" key="1">
    <citation type="submission" date="2019-03" db="EMBL/GenBank/DDBJ databases">
        <title>Snf2 controls pulcherriminic acid biosynthesis and connects pigmentation and antifungal activity of the yeast Metschnikowia pulcherrima.</title>
        <authorList>
            <person name="Gore-Lloyd D."/>
            <person name="Sumann I."/>
            <person name="Brachmann A.O."/>
            <person name="Schneeberger K."/>
            <person name="Ortiz-Merino R.A."/>
            <person name="Moreno-Beltran M."/>
            <person name="Schlaefli M."/>
            <person name="Kirner P."/>
            <person name="Santos Kron A."/>
            <person name="Wolfe K.H."/>
            <person name="Piel J."/>
            <person name="Ahrens C.H."/>
            <person name="Henk D."/>
            <person name="Freimoser F.M."/>
        </authorList>
    </citation>
    <scope>NUCLEOTIDE SEQUENCE [LARGE SCALE GENOMIC DNA]</scope>
    <source>
        <strain evidence="4">APC 1.2</strain>
    </source>
</reference>
<gene>
    <name evidence="3" type="ORF">METSCH_E05330</name>
</gene>
<dbReference type="InterPro" id="IPR051726">
    <property type="entry name" value="Chitin_Synth_Reg"/>
</dbReference>
<accession>A0A4P6XVL3</accession>
<dbReference type="AlphaFoldDB" id="A0A4P6XVL3"/>
<organism evidence="3 4">
    <name type="scientific">Metschnikowia aff. pulcherrima</name>
    <dbReference type="NCBI Taxonomy" id="2163413"/>
    <lineage>
        <taxon>Eukaryota</taxon>
        <taxon>Fungi</taxon>
        <taxon>Dikarya</taxon>
        <taxon>Ascomycota</taxon>
        <taxon>Saccharomycotina</taxon>
        <taxon>Pichiomycetes</taxon>
        <taxon>Metschnikowiaceae</taxon>
        <taxon>Metschnikowia</taxon>
    </lineage>
</organism>
<dbReference type="Pfam" id="PF08238">
    <property type="entry name" value="Sel1"/>
    <property type="match status" value="7"/>
</dbReference>
<dbReference type="Proteomes" id="UP000292447">
    <property type="component" value="Chromosome V"/>
</dbReference>
<dbReference type="InterPro" id="IPR006597">
    <property type="entry name" value="Sel1-like"/>
</dbReference>
<dbReference type="PANTHER" id="PTHR46430">
    <property type="entry name" value="PROTEIN SKT5-RELATED"/>
    <property type="match status" value="1"/>
</dbReference>
<dbReference type="EMBL" id="CP034460">
    <property type="protein sequence ID" value="QBM90288.1"/>
    <property type="molecule type" value="Genomic_DNA"/>
</dbReference>
<dbReference type="STRING" id="2163413.A0A4P6XVL3"/>
<evidence type="ECO:0008006" key="5">
    <source>
        <dbReference type="Google" id="ProtNLM"/>
    </source>
</evidence>
<protein>
    <recommendedName>
        <fullName evidence="5">Protein SKT5</fullName>
    </recommendedName>
</protein>
<evidence type="ECO:0000256" key="1">
    <source>
        <dbReference type="ARBA" id="ARBA00022737"/>
    </source>
</evidence>